<dbReference type="PANTHER" id="PTHR12707">
    <property type="entry name" value="PINN"/>
    <property type="match status" value="1"/>
</dbReference>
<evidence type="ECO:0000256" key="5">
    <source>
        <dbReference type="ARBA" id="ARBA00023163"/>
    </source>
</evidence>
<keyword evidence="7" id="KW-0539">Nucleus</keyword>
<dbReference type="OrthoDB" id="330772at2759"/>
<comment type="subcellular location">
    <subcellularLocation>
        <location evidence="1">Nucleus</location>
    </subcellularLocation>
</comment>
<dbReference type="RefSeq" id="XP_024725747.1">
    <property type="nucleotide sequence ID" value="XM_024861526.1"/>
</dbReference>
<dbReference type="GO" id="GO:0006397">
    <property type="term" value="P:mRNA processing"/>
    <property type="evidence" value="ECO:0007669"/>
    <property type="project" value="UniProtKB-KW"/>
</dbReference>
<dbReference type="PANTHER" id="PTHR12707:SF0">
    <property type="entry name" value="PININ"/>
    <property type="match status" value="1"/>
</dbReference>
<keyword evidence="6" id="KW-0508">mRNA splicing</keyword>
<dbReference type="GO" id="GO:0008380">
    <property type="term" value="P:RNA splicing"/>
    <property type="evidence" value="ECO:0007669"/>
    <property type="project" value="UniProtKB-KW"/>
</dbReference>
<comment type="similarity">
    <text evidence="2">Belongs to the pinin family.</text>
</comment>
<feature type="compositionally biased region" description="Basic and acidic residues" evidence="8">
    <location>
        <begin position="275"/>
        <end position="286"/>
    </location>
</feature>
<evidence type="ECO:0000256" key="4">
    <source>
        <dbReference type="ARBA" id="ARBA00023015"/>
    </source>
</evidence>
<evidence type="ECO:0000256" key="1">
    <source>
        <dbReference type="ARBA" id="ARBA00004123"/>
    </source>
</evidence>
<evidence type="ECO:0000256" key="8">
    <source>
        <dbReference type="SAM" id="MobiDB-lite"/>
    </source>
</evidence>
<keyword evidence="4" id="KW-0805">Transcription regulation</keyword>
<dbReference type="InParanoid" id="A0A2T3BFR0"/>
<keyword evidence="3" id="KW-0507">mRNA processing</keyword>
<organism evidence="10 11">
    <name type="scientific">Amorphotheca resinae ATCC 22711</name>
    <dbReference type="NCBI Taxonomy" id="857342"/>
    <lineage>
        <taxon>Eukaryota</taxon>
        <taxon>Fungi</taxon>
        <taxon>Dikarya</taxon>
        <taxon>Ascomycota</taxon>
        <taxon>Pezizomycotina</taxon>
        <taxon>Leotiomycetes</taxon>
        <taxon>Helotiales</taxon>
        <taxon>Amorphothecaceae</taxon>
        <taxon>Amorphotheca</taxon>
    </lineage>
</organism>
<feature type="domain" description="Pinin/SDK/MemA protein" evidence="9">
    <location>
        <begin position="90"/>
        <end position="205"/>
    </location>
</feature>
<protein>
    <recommendedName>
        <fullName evidence="9">Pinin/SDK/MemA protein domain-containing protein</fullName>
    </recommendedName>
</protein>
<accession>A0A2T3BFR0</accession>
<dbReference type="GO" id="GO:0071013">
    <property type="term" value="C:catalytic step 2 spliceosome"/>
    <property type="evidence" value="ECO:0007669"/>
    <property type="project" value="TreeGrafter"/>
</dbReference>
<evidence type="ECO:0000256" key="2">
    <source>
        <dbReference type="ARBA" id="ARBA00010386"/>
    </source>
</evidence>
<dbReference type="GeneID" id="36569607"/>
<feature type="compositionally biased region" description="Polar residues" evidence="8">
    <location>
        <begin position="252"/>
        <end position="274"/>
    </location>
</feature>
<dbReference type="EMBL" id="KZ679006">
    <property type="protein sequence ID" value="PSS28222.1"/>
    <property type="molecule type" value="Genomic_DNA"/>
</dbReference>
<dbReference type="AlphaFoldDB" id="A0A2T3BFR0"/>
<evidence type="ECO:0000313" key="11">
    <source>
        <dbReference type="Proteomes" id="UP000241818"/>
    </source>
</evidence>
<keyword evidence="5" id="KW-0804">Transcription</keyword>
<dbReference type="Pfam" id="PF04696">
    <property type="entry name" value="Pinin_SDK_memA"/>
    <property type="match status" value="1"/>
</dbReference>
<feature type="compositionally biased region" description="Basic and acidic residues" evidence="8">
    <location>
        <begin position="73"/>
        <end position="82"/>
    </location>
</feature>
<evidence type="ECO:0000256" key="7">
    <source>
        <dbReference type="ARBA" id="ARBA00023242"/>
    </source>
</evidence>
<evidence type="ECO:0000256" key="6">
    <source>
        <dbReference type="ARBA" id="ARBA00023187"/>
    </source>
</evidence>
<gene>
    <name evidence="10" type="ORF">M430DRAFT_113761</name>
</gene>
<dbReference type="STRING" id="857342.A0A2T3BFR0"/>
<dbReference type="Proteomes" id="UP000241818">
    <property type="component" value="Unassembled WGS sequence"/>
</dbReference>
<proteinExistence type="inferred from homology"/>
<evidence type="ECO:0000259" key="9">
    <source>
        <dbReference type="Pfam" id="PF04696"/>
    </source>
</evidence>
<feature type="compositionally biased region" description="Polar residues" evidence="8">
    <location>
        <begin position="105"/>
        <end position="114"/>
    </location>
</feature>
<evidence type="ECO:0000313" key="10">
    <source>
        <dbReference type="EMBL" id="PSS28222.1"/>
    </source>
</evidence>
<reference evidence="10 11" key="1">
    <citation type="journal article" date="2018" name="New Phytol.">
        <title>Comparative genomics and transcriptomics depict ericoid mycorrhizal fungi as versatile saprotrophs and plant mutualists.</title>
        <authorList>
            <person name="Martino E."/>
            <person name="Morin E."/>
            <person name="Grelet G.A."/>
            <person name="Kuo A."/>
            <person name="Kohler A."/>
            <person name="Daghino S."/>
            <person name="Barry K.W."/>
            <person name="Cichocki N."/>
            <person name="Clum A."/>
            <person name="Dockter R.B."/>
            <person name="Hainaut M."/>
            <person name="Kuo R.C."/>
            <person name="LaButti K."/>
            <person name="Lindahl B.D."/>
            <person name="Lindquist E.A."/>
            <person name="Lipzen A."/>
            <person name="Khouja H.R."/>
            <person name="Magnuson J."/>
            <person name="Murat C."/>
            <person name="Ohm R.A."/>
            <person name="Singer S.W."/>
            <person name="Spatafora J.W."/>
            <person name="Wang M."/>
            <person name="Veneault-Fourrey C."/>
            <person name="Henrissat B."/>
            <person name="Grigoriev I.V."/>
            <person name="Martin F.M."/>
            <person name="Perotto S."/>
        </authorList>
    </citation>
    <scope>NUCLEOTIDE SEQUENCE [LARGE SCALE GENOMIC DNA]</scope>
    <source>
        <strain evidence="10 11">ATCC 22711</strain>
    </source>
</reference>
<dbReference type="InterPro" id="IPR039853">
    <property type="entry name" value="Pinin"/>
</dbReference>
<dbReference type="InterPro" id="IPR006786">
    <property type="entry name" value="Pinin_SDK_MemA"/>
</dbReference>
<feature type="region of interest" description="Disordered" evidence="8">
    <location>
        <begin position="221"/>
        <end position="299"/>
    </location>
</feature>
<feature type="compositionally biased region" description="Acidic residues" evidence="8">
    <location>
        <begin position="290"/>
        <end position="299"/>
    </location>
</feature>
<feature type="region of interest" description="Disordered" evidence="8">
    <location>
        <begin position="1"/>
        <end position="118"/>
    </location>
</feature>
<keyword evidence="11" id="KW-1185">Reference proteome</keyword>
<sequence>MSESIGPISSAVVVPEAEVQKSPTSKRRQSSTSDTVSKRPRLSHDEHGDSPSTLRASPQATEPTPEPPIIPQVEKEKDEVSKRRNSSSAQEEKKRGRRLFGGLLSTLSQSTPNGQHKRRLEIEKRQAEKVRQQQVDDEAQRAEKLAKLKAIRKVEQIKFNGESMRIRHSNMLAMANFLCTKTEPKLYYKPWELRPEEEDCIKTQIAEVEALIEREREEFDRLYQEERGQETSEDGDKTNNMSKETLGEPHTESPSISNVDTTNPPVQAPQSDQITTEKHSLEEHNGEVIVEAEEDTVIY</sequence>
<feature type="compositionally biased region" description="Basic and acidic residues" evidence="8">
    <location>
        <begin position="221"/>
        <end position="237"/>
    </location>
</feature>
<name>A0A2T3BFR0_AMORE</name>
<evidence type="ECO:0000256" key="3">
    <source>
        <dbReference type="ARBA" id="ARBA00022664"/>
    </source>
</evidence>